<feature type="coiled-coil region" evidence="1">
    <location>
        <begin position="236"/>
        <end position="263"/>
    </location>
</feature>
<dbReference type="SUPFAM" id="SSF52540">
    <property type="entry name" value="P-loop containing nucleoside triphosphate hydrolases"/>
    <property type="match status" value="1"/>
</dbReference>
<evidence type="ECO:0000313" key="4">
    <source>
        <dbReference type="Proteomes" id="UP001139263"/>
    </source>
</evidence>
<comment type="caution">
    <text evidence="3">The sequence shown here is derived from an EMBL/GenBank/DDBJ whole genome shotgun (WGS) entry which is preliminary data.</text>
</comment>
<dbReference type="CDD" id="cd02042">
    <property type="entry name" value="ParAB_family"/>
    <property type="match status" value="1"/>
</dbReference>
<dbReference type="EC" id="3.6.-.-" evidence="3"/>
<evidence type="ECO:0000256" key="1">
    <source>
        <dbReference type="SAM" id="Coils"/>
    </source>
</evidence>
<dbReference type="InterPro" id="IPR050678">
    <property type="entry name" value="DNA_Partitioning_ATPase"/>
</dbReference>
<evidence type="ECO:0000313" key="3">
    <source>
        <dbReference type="EMBL" id="MCI0184248.1"/>
    </source>
</evidence>
<dbReference type="Proteomes" id="UP001139263">
    <property type="component" value="Unassembled WGS sequence"/>
</dbReference>
<dbReference type="InterPro" id="IPR027417">
    <property type="entry name" value="P-loop_NTPase"/>
</dbReference>
<evidence type="ECO:0000259" key="2">
    <source>
        <dbReference type="Pfam" id="PF13614"/>
    </source>
</evidence>
<dbReference type="EMBL" id="JALBUF010000010">
    <property type="protein sequence ID" value="MCI0184248.1"/>
    <property type="molecule type" value="Genomic_DNA"/>
</dbReference>
<dbReference type="Gene3D" id="3.40.50.300">
    <property type="entry name" value="P-loop containing nucleotide triphosphate hydrolases"/>
    <property type="match status" value="1"/>
</dbReference>
<dbReference type="AlphaFoldDB" id="A0A9X1VA83"/>
<dbReference type="PANTHER" id="PTHR13696">
    <property type="entry name" value="P-LOOP CONTAINING NUCLEOSIDE TRIPHOSPHATE HYDROLASE"/>
    <property type="match status" value="1"/>
</dbReference>
<dbReference type="Pfam" id="PF13614">
    <property type="entry name" value="AAA_31"/>
    <property type="match status" value="1"/>
</dbReference>
<feature type="domain" description="AAA" evidence="2">
    <location>
        <begin position="4"/>
        <end position="183"/>
    </location>
</feature>
<organism evidence="3 4">
    <name type="scientific">Sulfoacidibacillus ferrooxidans</name>
    <dbReference type="NCBI Taxonomy" id="2005001"/>
    <lineage>
        <taxon>Bacteria</taxon>
        <taxon>Bacillati</taxon>
        <taxon>Bacillota</taxon>
        <taxon>Bacilli</taxon>
        <taxon>Bacillales</taxon>
        <taxon>Alicyclobacillaceae</taxon>
        <taxon>Sulfoacidibacillus</taxon>
    </lineage>
</organism>
<reference evidence="3" key="1">
    <citation type="submission" date="2022-03" db="EMBL/GenBank/DDBJ databases">
        <title>Draft Genome Sequence of Firmicute Strain S0AB, a Heterotrophic Iron/Sulfur-Oxidizing Extreme Acidophile.</title>
        <authorList>
            <person name="Vergara E."/>
            <person name="Pakostova E."/>
            <person name="Johnson D.B."/>
            <person name="Holmes D.S."/>
        </authorList>
    </citation>
    <scope>NUCLEOTIDE SEQUENCE</scope>
    <source>
        <strain evidence="3">S0AB</strain>
    </source>
</reference>
<dbReference type="PANTHER" id="PTHR13696:SF99">
    <property type="entry name" value="COBYRINIC ACID AC-DIAMIDE SYNTHASE"/>
    <property type="match status" value="1"/>
</dbReference>
<gene>
    <name evidence="3" type="primary">soj_2</name>
    <name evidence="3" type="ORF">MM817_02543</name>
</gene>
<accession>A0A9X1VA83</accession>
<proteinExistence type="predicted"/>
<keyword evidence="1" id="KW-0175">Coiled coil</keyword>
<sequence>MAVTISFMLQKGGVGKSTTTGILAYLLSRKGKKVLVVDMDSQGNVSTLLSQRSTYTFSNETVLEAIEDQDPVPYIVKCGDLLDLLPSDDLLAIYGRRIYELQHEGFKGSPILYLKNTLDLVKDNYDYILIDCPPSLNEQTTSALSASDYVVTVLQAEVYAYQALARFFETLFHIRNNVNPNLAMIGIVVGLIDRYTLQDSILEECKEEYGSLVFGSVIRRLARIAEFATLGITDSRKDQKVALEQYEILLDELLERIENNYHDNSIYLRALESRLEYVEEKLLEDLPDIKLERFEELKDDLINHIKIAKEWI</sequence>
<name>A0A9X1VA83_9BACL</name>
<keyword evidence="4" id="KW-1185">Reference proteome</keyword>
<protein>
    <submittedName>
        <fullName evidence="3">Chromosome-partitioning ATPase Soj</fullName>
        <ecNumber evidence="3">3.6.-.-</ecNumber>
    </submittedName>
</protein>
<dbReference type="GO" id="GO:0016787">
    <property type="term" value="F:hydrolase activity"/>
    <property type="evidence" value="ECO:0007669"/>
    <property type="project" value="UniProtKB-KW"/>
</dbReference>
<keyword evidence="3" id="KW-0378">Hydrolase</keyword>
<dbReference type="RefSeq" id="WP_241715736.1">
    <property type="nucleotide sequence ID" value="NZ_JALBUF010000010.1"/>
</dbReference>
<dbReference type="InterPro" id="IPR025669">
    <property type="entry name" value="AAA_dom"/>
</dbReference>